<evidence type="ECO:0000313" key="4">
    <source>
        <dbReference type="Proteomes" id="UP000070054"/>
    </source>
</evidence>
<dbReference type="OrthoDB" id="4845940at2759"/>
<evidence type="ECO:0000256" key="2">
    <source>
        <dbReference type="SAM" id="MobiDB-lite"/>
    </source>
</evidence>
<gene>
    <name evidence="3" type="ORF">CNYM01_03856</name>
</gene>
<evidence type="ECO:0000256" key="1">
    <source>
        <dbReference type="SAM" id="Coils"/>
    </source>
</evidence>
<comment type="caution">
    <text evidence="3">The sequence shown here is derived from an EMBL/GenBank/DDBJ whole genome shotgun (WGS) entry which is preliminary data.</text>
</comment>
<proteinExistence type="predicted"/>
<dbReference type="AlphaFoldDB" id="A0A135SFB8"/>
<name>A0A135SFB8_9PEZI</name>
<dbReference type="Proteomes" id="UP000070054">
    <property type="component" value="Unassembled WGS sequence"/>
</dbReference>
<dbReference type="EMBL" id="JEMN01001525">
    <property type="protein sequence ID" value="KXH34602.1"/>
    <property type="molecule type" value="Genomic_DNA"/>
</dbReference>
<evidence type="ECO:0000313" key="3">
    <source>
        <dbReference type="EMBL" id="KXH34602.1"/>
    </source>
</evidence>
<reference evidence="3 4" key="1">
    <citation type="submission" date="2014-02" db="EMBL/GenBank/DDBJ databases">
        <title>The genome sequence of Colletotrichum nymphaeae SA-01.</title>
        <authorList>
            <person name="Baroncelli R."/>
            <person name="Thon M.R."/>
        </authorList>
    </citation>
    <scope>NUCLEOTIDE SEQUENCE [LARGE SCALE GENOMIC DNA]</scope>
    <source>
        <strain evidence="3 4">SA-01</strain>
    </source>
</reference>
<accession>A0A135SFB8</accession>
<feature type="coiled-coil region" evidence="1">
    <location>
        <begin position="25"/>
        <end position="77"/>
    </location>
</feature>
<sequence length="161" mass="17372">MAASLATLEVDHAMADLDQTEICQLKDALDRAEIIINRLEELKDVDQAQIVQLQAHVDELGETIEALREENSCLKEQNQGILGSTQEPCQPAQGPSSHHRFDISRTAMLAVASESASAPSDQDVAVDLEDLNMNDAVKDGYLSVSDSGFEDVSSETGSDSI</sequence>
<keyword evidence="1" id="KW-0175">Coiled coil</keyword>
<keyword evidence="4" id="KW-1185">Reference proteome</keyword>
<organism evidence="3 4">
    <name type="scientific">Colletotrichum nymphaeae SA-01</name>
    <dbReference type="NCBI Taxonomy" id="1460502"/>
    <lineage>
        <taxon>Eukaryota</taxon>
        <taxon>Fungi</taxon>
        <taxon>Dikarya</taxon>
        <taxon>Ascomycota</taxon>
        <taxon>Pezizomycotina</taxon>
        <taxon>Sordariomycetes</taxon>
        <taxon>Hypocreomycetidae</taxon>
        <taxon>Glomerellales</taxon>
        <taxon>Glomerellaceae</taxon>
        <taxon>Colletotrichum</taxon>
        <taxon>Colletotrichum acutatum species complex</taxon>
    </lineage>
</organism>
<feature type="region of interest" description="Disordered" evidence="2">
    <location>
        <begin position="142"/>
        <end position="161"/>
    </location>
</feature>
<protein>
    <submittedName>
        <fullName evidence="3">Uncharacterized protein</fullName>
    </submittedName>
</protein>